<dbReference type="PANTHER" id="PTHR47926:SF342">
    <property type="entry name" value="TETRATRICOPEPTIDE-LIKE HELICAL DOMAIN-CONTAINING PROTEIN-RELATED"/>
    <property type="match status" value="1"/>
</dbReference>
<dbReference type="GO" id="GO:0009451">
    <property type="term" value="P:RNA modification"/>
    <property type="evidence" value="ECO:0007669"/>
    <property type="project" value="InterPro"/>
</dbReference>
<accession>A0AAN8TMJ5</accession>
<keyword evidence="1" id="KW-0677">Repeat</keyword>
<feature type="repeat" description="PPR" evidence="2">
    <location>
        <begin position="11"/>
        <end position="46"/>
    </location>
</feature>
<dbReference type="GO" id="GO:0003723">
    <property type="term" value="F:RNA binding"/>
    <property type="evidence" value="ECO:0007669"/>
    <property type="project" value="InterPro"/>
</dbReference>
<sequence>MMQESGGVKPDNTTFNAVLSACSHSGLIDKGIEVFTFMIHTYGIEPTTDHFSCIVDLLGVAEYLDEAEKLVKGRHVDVDSTVW</sequence>
<dbReference type="EMBL" id="JBANQN010000005">
    <property type="protein sequence ID" value="KAK6789825.1"/>
    <property type="molecule type" value="Genomic_DNA"/>
</dbReference>
<evidence type="ECO:0000313" key="3">
    <source>
        <dbReference type="EMBL" id="KAK6789825.1"/>
    </source>
</evidence>
<evidence type="ECO:0000256" key="2">
    <source>
        <dbReference type="PROSITE-ProRule" id="PRU00708"/>
    </source>
</evidence>
<dbReference type="PROSITE" id="PS51375">
    <property type="entry name" value="PPR"/>
    <property type="match status" value="1"/>
</dbReference>
<dbReference type="InterPro" id="IPR011990">
    <property type="entry name" value="TPR-like_helical_dom_sf"/>
</dbReference>
<evidence type="ECO:0008006" key="5">
    <source>
        <dbReference type="Google" id="ProtNLM"/>
    </source>
</evidence>
<dbReference type="Gene3D" id="1.25.40.10">
    <property type="entry name" value="Tetratricopeptide repeat domain"/>
    <property type="match status" value="1"/>
</dbReference>
<proteinExistence type="predicted"/>
<keyword evidence="4" id="KW-1185">Reference proteome</keyword>
<dbReference type="PANTHER" id="PTHR47926">
    <property type="entry name" value="PENTATRICOPEPTIDE REPEAT-CONTAINING PROTEIN"/>
    <property type="match status" value="1"/>
</dbReference>
<dbReference type="Pfam" id="PF01535">
    <property type="entry name" value="PPR"/>
    <property type="match status" value="1"/>
</dbReference>
<gene>
    <name evidence="3" type="ORF">RDI58_013625</name>
</gene>
<dbReference type="InterPro" id="IPR046960">
    <property type="entry name" value="PPR_At4g14850-like_plant"/>
</dbReference>
<organism evidence="3 4">
    <name type="scientific">Solanum bulbocastanum</name>
    <name type="common">Wild potato</name>
    <dbReference type="NCBI Taxonomy" id="147425"/>
    <lineage>
        <taxon>Eukaryota</taxon>
        <taxon>Viridiplantae</taxon>
        <taxon>Streptophyta</taxon>
        <taxon>Embryophyta</taxon>
        <taxon>Tracheophyta</taxon>
        <taxon>Spermatophyta</taxon>
        <taxon>Magnoliopsida</taxon>
        <taxon>eudicotyledons</taxon>
        <taxon>Gunneridae</taxon>
        <taxon>Pentapetalae</taxon>
        <taxon>asterids</taxon>
        <taxon>lamiids</taxon>
        <taxon>Solanales</taxon>
        <taxon>Solanaceae</taxon>
        <taxon>Solanoideae</taxon>
        <taxon>Solaneae</taxon>
        <taxon>Solanum</taxon>
    </lineage>
</organism>
<reference evidence="3 4" key="1">
    <citation type="submission" date="2024-02" db="EMBL/GenBank/DDBJ databases">
        <title>de novo genome assembly of Solanum bulbocastanum strain 11H21.</title>
        <authorList>
            <person name="Hosaka A.J."/>
        </authorList>
    </citation>
    <scope>NUCLEOTIDE SEQUENCE [LARGE SCALE GENOMIC DNA]</scope>
    <source>
        <tissue evidence="3">Young leaves</tissue>
    </source>
</reference>
<comment type="caution">
    <text evidence="3">The sequence shown here is derived from an EMBL/GenBank/DDBJ whole genome shotgun (WGS) entry which is preliminary data.</text>
</comment>
<dbReference type="AlphaFoldDB" id="A0AAN8TMJ5"/>
<evidence type="ECO:0000313" key="4">
    <source>
        <dbReference type="Proteomes" id="UP001371456"/>
    </source>
</evidence>
<dbReference type="Proteomes" id="UP001371456">
    <property type="component" value="Unassembled WGS sequence"/>
</dbReference>
<name>A0AAN8TMJ5_SOLBU</name>
<evidence type="ECO:0000256" key="1">
    <source>
        <dbReference type="ARBA" id="ARBA00022737"/>
    </source>
</evidence>
<dbReference type="InterPro" id="IPR002885">
    <property type="entry name" value="PPR_rpt"/>
</dbReference>
<protein>
    <recommendedName>
        <fullName evidence="5">Pentatricopeptide repeat-containing protein</fullName>
    </recommendedName>
</protein>
<dbReference type="NCBIfam" id="TIGR00756">
    <property type="entry name" value="PPR"/>
    <property type="match status" value="1"/>
</dbReference>